<dbReference type="Gene3D" id="1.10.150.240">
    <property type="entry name" value="Putative phosphatase, domain 2"/>
    <property type="match status" value="1"/>
</dbReference>
<dbReference type="Gene3D" id="3.40.50.1000">
    <property type="entry name" value="HAD superfamily/HAD-like"/>
    <property type="match status" value="1"/>
</dbReference>
<protein>
    <submittedName>
        <fullName evidence="4">HAD family hydrolase</fullName>
    </submittedName>
</protein>
<dbReference type="InterPro" id="IPR023198">
    <property type="entry name" value="PGP-like_dom2"/>
</dbReference>
<accession>A0ABX2T0J5</accession>
<keyword evidence="5" id="KW-1185">Reference proteome</keyword>
<sequence>MHNIDAIIFDLDNTLYDFSSAWIYAHKKVFYNYNLDKYTTYEQFFETFKNYDKEILEEIKAGTLRVRDLRRVRIQRTMLDFGIVFDEVDAKEYYKNMFEYIIEYISKDDTLVDILKQLKQNKKLFILTNGIGKEQYRKLDKLEITNLFDKIYISTETDINKPDLRAFLQILAENNLEFKKTLMVGDSVHHDLAPARKLGLKTCHIKRNWHLSNVSTNNIINCDYKYDDVLEFLKNI</sequence>
<dbReference type="InterPro" id="IPR036412">
    <property type="entry name" value="HAD-like_sf"/>
</dbReference>
<dbReference type="PANTHER" id="PTHR46470">
    <property type="entry name" value="N-ACYLNEURAMINATE-9-PHOSPHATASE"/>
    <property type="match status" value="1"/>
</dbReference>
<evidence type="ECO:0000256" key="1">
    <source>
        <dbReference type="ARBA" id="ARBA00001946"/>
    </source>
</evidence>
<organism evidence="4 5">
    <name type="scientific">Gemelliphila palaticanis</name>
    <dbReference type="NCBI Taxonomy" id="81950"/>
    <lineage>
        <taxon>Bacteria</taxon>
        <taxon>Bacillati</taxon>
        <taxon>Bacillota</taxon>
        <taxon>Bacilli</taxon>
        <taxon>Bacillales</taxon>
        <taxon>Gemellaceae</taxon>
        <taxon>Gemelliphila</taxon>
    </lineage>
</organism>
<dbReference type="InterPro" id="IPR051400">
    <property type="entry name" value="HAD-like_hydrolase"/>
</dbReference>
<evidence type="ECO:0000256" key="2">
    <source>
        <dbReference type="ARBA" id="ARBA00022801"/>
    </source>
</evidence>
<dbReference type="NCBIfam" id="TIGR01549">
    <property type="entry name" value="HAD-SF-IA-v1"/>
    <property type="match status" value="1"/>
</dbReference>
<dbReference type="InterPro" id="IPR041492">
    <property type="entry name" value="HAD_2"/>
</dbReference>
<evidence type="ECO:0000313" key="5">
    <source>
        <dbReference type="Proteomes" id="UP000531840"/>
    </source>
</evidence>
<proteinExistence type="predicted"/>
<name>A0ABX2T0J5_9BACL</name>
<evidence type="ECO:0000256" key="3">
    <source>
        <dbReference type="ARBA" id="ARBA00022842"/>
    </source>
</evidence>
<gene>
    <name evidence="4" type="ORF">HZY85_06740</name>
</gene>
<dbReference type="SFLD" id="SFLDS00003">
    <property type="entry name" value="Haloacid_Dehalogenase"/>
    <property type="match status" value="1"/>
</dbReference>
<comment type="caution">
    <text evidence="4">The sequence shown here is derived from an EMBL/GenBank/DDBJ whole genome shotgun (WGS) entry which is preliminary data.</text>
</comment>
<evidence type="ECO:0000313" key="4">
    <source>
        <dbReference type="EMBL" id="NYS47883.1"/>
    </source>
</evidence>
<dbReference type="EMBL" id="JACBYF010000016">
    <property type="protein sequence ID" value="NYS47883.1"/>
    <property type="molecule type" value="Genomic_DNA"/>
</dbReference>
<dbReference type="SFLD" id="SFLDG01129">
    <property type="entry name" value="C1.5:_HAD__Beta-PGM__Phosphata"/>
    <property type="match status" value="1"/>
</dbReference>
<dbReference type="SUPFAM" id="SSF56784">
    <property type="entry name" value="HAD-like"/>
    <property type="match status" value="1"/>
</dbReference>
<dbReference type="Pfam" id="PF13419">
    <property type="entry name" value="HAD_2"/>
    <property type="match status" value="1"/>
</dbReference>
<reference evidence="4 5" key="1">
    <citation type="submission" date="2020-07" db="EMBL/GenBank/DDBJ databases">
        <title>MOT database genomes.</title>
        <authorList>
            <person name="Joseph S."/>
            <person name="Aduse-Opoku J."/>
            <person name="Hashim A."/>
            <person name="Wade W."/>
            <person name="Curtis M."/>
        </authorList>
    </citation>
    <scope>NUCLEOTIDE SEQUENCE [LARGE SCALE GENOMIC DNA]</scope>
    <source>
        <strain evidence="4 5">CIP 106318</strain>
    </source>
</reference>
<dbReference type="InterPro" id="IPR006439">
    <property type="entry name" value="HAD-SF_hydro_IA"/>
</dbReference>
<keyword evidence="2 4" id="KW-0378">Hydrolase</keyword>
<dbReference type="Proteomes" id="UP000531840">
    <property type="component" value="Unassembled WGS sequence"/>
</dbReference>
<dbReference type="GO" id="GO:0016787">
    <property type="term" value="F:hydrolase activity"/>
    <property type="evidence" value="ECO:0007669"/>
    <property type="project" value="UniProtKB-KW"/>
</dbReference>
<dbReference type="PANTHER" id="PTHR46470:SF3">
    <property type="entry name" value="N-ACYLNEURAMINATE-9-PHOSPHATASE"/>
    <property type="match status" value="1"/>
</dbReference>
<dbReference type="InterPro" id="IPR023214">
    <property type="entry name" value="HAD_sf"/>
</dbReference>
<comment type="cofactor">
    <cofactor evidence="1">
        <name>Mg(2+)</name>
        <dbReference type="ChEBI" id="CHEBI:18420"/>
    </cofactor>
</comment>
<dbReference type="RefSeq" id="WP_179941666.1">
    <property type="nucleotide sequence ID" value="NZ_JACBYF010000016.1"/>
</dbReference>
<keyword evidence="3" id="KW-0460">Magnesium</keyword>